<name>A0A840UZX3_9BACT</name>
<protein>
    <submittedName>
        <fullName evidence="2">DNA-binding XRE family transcriptional regulator</fullName>
    </submittedName>
</protein>
<evidence type="ECO:0000313" key="3">
    <source>
        <dbReference type="Proteomes" id="UP000539642"/>
    </source>
</evidence>
<accession>A0A840UZX3</accession>
<dbReference type="InterPro" id="IPR010982">
    <property type="entry name" value="Lambda_DNA-bd_dom_sf"/>
</dbReference>
<dbReference type="RefSeq" id="WP_183348380.1">
    <property type="nucleotide sequence ID" value="NZ_JACHEO010000002.1"/>
</dbReference>
<dbReference type="PROSITE" id="PS50943">
    <property type="entry name" value="HTH_CROC1"/>
    <property type="match status" value="1"/>
</dbReference>
<organism evidence="2 3">
    <name type="scientific">Desulfoprunum benzoelyticum</name>
    <dbReference type="NCBI Taxonomy" id="1506996"/>
    <lineage>
        <taxon>Bacteria</taxon>
        <taxon>Pseudomonadati</taxon>
        <taxon>Thermodesulfobacteriota</taxon>
        <taxon>Desulfobulbia</taxon>
        <taxon>Desulfobulbales</taxon>
        <taxon>Desulfobulbaceae</taxon>
        <taxon>Desulfoprunum</taxon>
    </lineage>
</organism>
<dbReference type="Proteomes" id="UP000539642">
    <property type="component" value="Unassembled WGS sequence"/>
</dbReference>
<dbReference type="Pfam" id="PF01381">
    <property type="entry name" value="HTH_3"/>
    <property type="match status" value="1"/>
</dbReference>
<dbReference type="AlphaFoldDB" id="A0A840UZX3"/>
<dbReference type="SUPFAM" id="SSF47413">
    <property type="entry name" value="lambda repressor-like DNA-binding domains"/>
    <property type="match status" value="1"/>
</dbReference>
<evidence type="ECO:0000259" key="1">
    <source>
        <dbReference type="PROSITE" id="PS50943"/>
    </source>
</evidence>
<comment type="caution">
    <text evidence="2">The sequence shown here is derived from an EMBL/GenBank/DDBJ whole genome shotgun (WGS) entry which is preliminary data.</text>
</comment>
<evidence type="ECO:0000313" key="2">
    <source>
        <dbReference type="EMBL" id="MBB5347009.1"/>
    </source>
</evidence>
<dbReference type="InterPro" id="IPR001387">
    <property type="entry name" value="Cro/C1-type_HTH"/>
</dbReference>
<keyword evidence="2" id="KW-0238">DNA-binding</keyword>
<proteinExistence type="predicted"/>
<dbReference type="GO" id="GO:0003677">
    <property type="term" value="F:DNA binding"/>
    <property type="evidence" value="ECO:0007669"/>
    <property type="project" value="UniProtKB-KW"/>
</dbReference>
<dbReference type="SMART" id="SM00530">
    <property type="entry name" value="HTH_XRE"/>
    <property type="match status" value="1"/>
</dbReference>
<dbReference type="CDD" id="cd00093">
    <property type="entry name" value="HTH_XRE"/>
    <property type="match status" value="1"/>
</dbReference>
<dbReference type="EMBL" id="JACHEO010000002">
    <property type="protein sequence ID" value="MBB5347009.1"/>
    <property type="molecule type" value="Genomic_DNA"/>
</dbReference>
<dbReference type="Gene3D" id="1.10.260.40">
    <property type="entry name" value="lambda repressor-like DNA-binding domains"/>
    <property type="match status" value="1"/>
</dbReference>
<keyword evidence="3" id="KW-1185">Reference proteome</keyword>
<gene>
    <name evidence="2" type="ORF">HNQ81_000719</name>
</gene>
<reference evidence="2 3" key="1">
    <citation type="submission" date="2020-08" db="EMBL/GenBank/DDBJ databases">
        <title>Genomic Encyclopedia of Type Strains, Phase IV (KMG-IV): sequencing the most valuable type-strain genomes for metagenomic binning, comparative biology and taxonomic classification.</title>
        <authorList>
            <person name="Goeker M."/>
        </authorList>
    </citation>
    <scope>NUCLEOTIDE SEQUENCE [LARGE SCALE GENOMIC DNA]</scope>
    <source>
        <strain evidence="2 3">DSM 28570</strain>
    </source>
</reference>
<feature type="domain" description="HTH cro/C1-type" evidence="1">
    <location>
        <begin position="62"/>
        <end position="116"/>
    </location>
</feature>
<sequence length="117" mass="13553">MQEPTKKHHIDNEMITLRLKVHRRNAPQVEEFARKIEAGEERTYSIEEVFPDLIDKGGFVALRAYRTREGLTQRQLAEKTGIPQRHISEMENGKRVIGKEMARRLGTVLGVDFRALL</sequence>